<name>A0A517VFF3_9PLAN</name>
<evidence type="ECO:0000256" key="1">
    <source>
        <dbReference type="SAM" id="MobiDB-lite"/>
    </source>
</evidence>
<sequence length="381" mass="41997">MSKVATINNLHNNAMDAANKAYVADLHGDFNLAESLFREAFEKEREAAILLKNDLDTEPTRSVLFRSAATLGIDCREFREAERLIAIGLSGNPPDQLCDELRDVLETVYFSRHLSLRGVGLDPGEVQMSLTGSAVGFGLIESKQFVYRAEVVEKLLVRGAERLKDVPFRESGSPNTEALQGFEVFYSVPRAASFAISIRLGRPQRQMTLPGFVGVQDVVDDFLACISDFNAGEGDSLKDRIESDAYFNNFRALAKKLAPDGTKINNVGFTSIRGEESKEASLSHPSNALTNQESDNSRTERLVGEIHKADETKRGLPTFGVQDDSGKVHNISVPAGLLNDIVKPYWGERVQVIALRKSKKKLELVDIDPVIETAQGDDETH</sequence>
<reference evidence="2 3" key="1">
    <citation type="submission" date="2019-02" db="EMBL/GenBank/DDBJ databases">
        <title>Deep-cultivation of Planctomycetes and their phenomic and genomic characterization uncovers novel biology.</title>
        <authorList>
            <person name="Wiegand S."/>
            <person name="Jogler M."/>
            <person name="Boedeker C."/>
            <person name="Pinto D."/>
            <person name="Vollmers J."/>
            <person name="Rivas-Marin E."/>
            <person name="Kohn T."/>
            <person name="Peeters S.H."/>
            <person name="Heuer A."/>
            <person name="Rast P."/>
            <person name="Oberbeckmann S."/>
            <person name="Bunk B."/>
            <person name="Jeske O."/>
            <person name="Meyerdierks A."/>
            <person name="Storesund J.E."/>
            <person name="Kallscheuer N."/>
            <person name="Luecker S."/>
            <person name="Lage O.M."/>
            <person name="Pohl T."/>
            <person name="Merkel B.J."/>
            <person name="Hornburger P."/>
            <person name="Mueller R.-W."/>
            <person name="Bruemmer F."/>
            <person name="Labrenz M."/>
            <person name="Spormann A.M."/>
            <person name="Op den Camp H."/>
            <person name="Overmann J."/>
            <person name="Amann R."/>
            <person name="Jetten M.S.M."/>
            <person name="Mascher T."/>
            <person name="Medema M.H."/>
            <person name="Devos D.P."/>
            <person name="Kaster A.-K."/>
            <person name="Ovreas L."/>
            <person name="Rohde M."/>
            <person name="Galperin M.Y."/>
            <person name="Jogler C."/>
        </authorList>
    </citation>
    <scope>NUCLEOTIDE SEQUENCE [LARGE SCALE GENOMIC DNA]</scope>
    <source>
        <strain evidence="2 3">Pan161</strain>
    </source>
</reference>
<feature type="region of interest" description="Disordered" evidence="1">
    <location>
        <begin position="277"/>
        <end position="297"/>
    </location>
</feature>
<dbReference type="RefSeq" id="WP_197995352.1">
    <property type="nucleotide sequence ID" value="NZ_CP036343.1"/>
</dbReference>
<evidence type="ECO:0000313" key="3">
    <source>
        <dbReference type="Proteomes" id="UP000316855"/>
    </source>
</evidence>
<organism evidence="2 3">
    <name type="scientific">Gimesia algae</name>
    <dbReference type="NCBI Taxonomy" id="2527971"/>
    <lineage>
        <taxon>Bacteria</taxon>
        <taxon>Pseudomonadati</taxon>
        <taxon>Planctomycetota</taxon>
        <taxon>Planctomycetia</taxon>
        <taxon>Planctomycetales</taxon>
        <taxon>Planctomycetaceae</taxon>
        <taxon>Gimesia</taxon>
    </lineage>
</organism>
<dbReference type="KEGG" id="gax:Pan161_34110"/>
<dbReference type="EMBL" id="CP036343">
    <property type="protein sequence ID" value="QDT91748.1"/>
    <property type="molecule type" value="Genomic_DNA"/>
</dbReference>
<accession>A0A517VFF3</accession>
<keyword evidence="3" id="KW-1185">Reference proteome</keyword>
<protein>
    <submittedName>
        <fullName evidence="2">Uncharacterized protein</fullName>
    </submittedName>
</protein>
<dbReference type="AlphaFoldDB" id="A0A517VFF3"/>
<dbReference type="Proteomes" id="UP000316855">
    <property type="component" value="Chromosome"/>
</dbReference>
<feature type="compositionally biased region" description="Polar residues" evidence="1">
    <location>
        <begin position="283"/>
        <end position="294"/>
    </location>
</feature>
<evidence type="ECO:0000313" key="2">
    <source>
        <dbReference type="EMBL" id="QDT91748.1"/>
    </source>
</evidence>
<proteinExistence type="predicted"/>
<gene>
    <name evidence="2" type="ORF">Pan161_34110</name>
</gene>